<keyword evidence="2" id="KW-1003">Cell membrane</keyword>
<keyword evidence="8" id="KW-1185">Reference proteome</keyword>
<feature type="transmembrane region" description="Helical" evidence="6">
    <location>
        <begin position="295"/>
        <end position="315"/>
    </location>
</feature>
<feature type="transmembrane region" description="Helical" evidence="6">
    <location>
        <begin position="87"/>
        <end position="110"/>
    </location>
</feature>
<evidence type="ECO:0000256" key="6">
    <source>
        <dbReference type="SAM" id="Phobius"/>
    </source>
</evidence>
<evidence type="ECO:0000256" key="3">
    <source>
        <dbReference type="ARBA" id="ARBA00022692"/>
    </source>
</evidence>
<feature type="transmembrane region" description="Helical" evidence="6">
    <location>
        <begin position="235"/>
        <end position="255"/>
    </location>
</feature>
<evidence type="ECO:0000256" key="4">
    <source>
        <dbReference type="ARBA" id="ARBA00022989"/>
    </source>
</evidence>
<dbReference type="AlphaFoldDB" id="A0A8A7KNW8"/>
<evidence type="ECO:0000313" key="8">
    <source>
        <dbReference type="Proteomes" id="UP000665020"/>
    </source>
</evidence>
<evidence type="ECO:0000256" key="2">
    <source>
        <dbReference type="ARBA" id="ARBA00022475"/>
    </source>
</evidence>
<gene>
    <name evidence="7" type="ORF">GM661_16920</name>
</gene>
<name>A0A8A7KNW8_9FIRM</name>
<dbReference type="InterPro" id="IPR050833">
    <property type="entry name" value="Poly_Biosynth_Transport"/>
</dbReference>
<evidence type="ECO:0000256" key="5">
    <source>
        <dbReference type="ARBA" id="ARBA00023136"/>
    </source>
</evidence>
<feature type="transmembrane region" description="Helical" evidence="6">
    <location>
        <begin position="366"/>
        <end position="385"/>
    </location>
</feature>
<evidence type="ECO:0000313" key="7">
    <source>
        <dbReference type="EMBL" id="QTL99512.1"/>
    </source>
</evidence>
<protein>
    <submittedName>
        <fullName evidence="7">Oligosaccharide flippase family protein</fullName>
    </submittedName>
</protein>
<feature type="transmembrane region" description="Helical" evidence="6">
    <location>
        <begin position="196"/>
        <end position="215"/>
    </location>
</feature>
<dbReference type="PANTHER" id="PTHR30250:SF21">
    <property type="entry name" value="LIPID II FLIPPASE MURJ"/>
    <property type="match status" value="1"/>
</dbReference>
<dbReference type="Proteomes" id="UP000665020">
    <property type="component" value="Chromosome"/>
</dbReference>
<keyword evidence="5 6" id="KW-0472">Membrane</keyword>
<comment type="subcellular location">
    <subcellularLocation>
        <location evidence="1">Cell membrane</location>
        <topology evidence="1">Multi-pass membrane protein</topology>
    </subcellularLocation>
</comment>
<dbReference type="GO" id="GO:0005886">
    <property type="term" value="C:plasma membrane"/>
    <property type="evidence" value="ECO:0007669"/>
    <property type="project" value="UniProtKB-SubCell"/>
</dbReference>
<feature type="transmembrane region" description="Helical" evidence="6">
    <location>
        <begin position="489"/>
        <end position="512"/>
    </location>
</feature>
<dbReference type="InterPro" id="IPR024923">
    <property type="entry name" value="PG_synth_SpoVB"/>
</dbReference>
<feature type="transmembrane region" description="Helical" evidence="6">
    <location>
        <begin position="422"/>
        <end position="447"/>
    </location>
</feature>
<sequence length="522" mass="57626">MKKQSFLQGALILMIAGLINRVIGFVLRLILVRQIGDEGLGLFQMVYPLFMTLLLLTTAGFPVAISKLIPERMTHNDKQGGYNLLKVSLVFVCLMSILFSLILYFSSGYIAQHIYRDSRTGIILLSLIPALLISPLAACFRNFFHGIHSMLPTAFSQITEQFTRLIITLGLVSTAASLGLKYQAASMAVGISAGEFAGLLILLIIFIYHLFLSDYQKLSHSDKIKKIQKKFKHNFFFDLKTIAALAIPITIGRLVNSLMMSGEAVLIPRQLQLAGFSIQEATSLYGQLSGMVEQLIFLPTVITIALTASLIPNISAARACKNYHKIKGNYQDVIRITTYLGFPVTVIFLCKGSEICQLLFGYPAAGVILSHMAFSATFIYFLQVSHGMLNGLGKPQLSLLNLTLGSILKISGILLLTRQTALGIHGAAFSIGLGYMLSALLNFIVIGHNIGYSLNIKQCFLKPLLASLLIYFIEPYISSHSKKIISVSWVDLLVIVILILIYTIFMVLIKAITPEDTKRFKK</sequence>
<dbReference type="EMBL" id="CP046640">
    <property type="protein sequence ID" value="QTL99512.1"/>
    <property type="molecule type" value="Genomic_DNA"/>
</dbReference>
<keyword evidence="4 6" id="KW-1133">Transmembrane helix</keyword>
<dbReference type="PANTHER" id="PTHR30250">
    <property type="entry name" value="PST FAMILY PREDICTED COLANIC ACID TRANSPORTER"/>
    <property type="match status" value="1"/>
</dbReference>
<reference evidence="7" key="1">
    <citation type="submission" date="2019-12" db="EMBL/GenBank/DDBJ databases">
        <authorList>
            <person name="zhang j."/>
            <person name="sun C.M."/>
        </authorList>
    </citation>
    <scope>NUCLEOTIDE SEQUENCE</scope>
    <source>
        <strain evidence="7">NS-1</strain>
    </source>
</reference>
<feature type="transmembrane region" description="Helical" evidence="6">
    <location>
        <begin position="12"/>
        <end position="33"/>
    </location>
</feature>
<feature type="transmembrane region" description="Helical" evidence="6">
    <location>
        <begin position="397"/>
        <end position="416"/>
    </location>
</feature>
<dbReference type="RefSeq" id="WP_230867847.1">
    <property type="nucleotide sequence ID" value="NZ_CP046640.1"/>
</dbReference>
<dbReference type="CDD" id="cd13124">
    <property type="entry name" value="MATE_SpoVB_like"/>
    <property type="match status" value="1"/>
</dbReference>
<organism evidence="7 8">
    <name type="scientific">Iocasia fonsfrigidae</name>
    <dbReference type="NCBI Taxonomy" id="2682810"/>
    <lineage>
        <taxon>Bacteria</taxon>
        <taxon>Bacillati</taxon>
        <taxon>Bacillota</taxon>
        <taxon>Clostridia</taxon>
        <taxon>Halanaerobiales</taxon>
        <taxon>Halanaerobiaceae</taxon>
        <taxon>Iocasia</taxon>
    </lineage>
</organism>
<keyword evidence="3 6" id="KW-0812">Transmembrane</keyword>
<feature type="transmembrane region" description="Helical" evidence="6">
    <location>
        <begin position="122"/>
        <end position="144"/>
    </location>
</feature>
<proteinExistence type="predicted"/>
<evidence type="ECO:0000256" key="1">
    <source>
        <dbReference type="ARBA" id="ARBA00004651"/>
    </source>
</evidence>
<dbReference type="InterPro" id="IPR002797">
    <property type="entry name" value="Polysacc_synth"/>
</dbReference>
<dbReference type="PIRSF" id="PIRSF038958">
    <property type="entry name" value="PG_synth_SpoVB"/>
    <property type="match status" value="1"/>
</dbReference>
<dbReference type="Pfam" id="PF01943">
    <property type="entry name" value="Polysacc_synt"/>
    <property type="match status" value="1"/>
</dbReference>
<accession>A0A8A7KNW8</accession>
<feature type="transmembrane region" description="Helical" evidence="6">
    <location>
        <begin position="45"/>
        <end position="66"/>
    </location>
</feature>
<dbReference type="KEGG" id="ifn:GM661_16920"/>